<keyword evidence="2" id="KW-1185">Reference proteome</keyword>
<proteinExistence type="predicted"/>
<evidence type="ECO:0000313" key="1">
    <source>
        <dbReference type="EMBL" id="UWP86481.1"/>
    </source>
</evidence>
<gene>
    <name evidence="1" type="ORF">Dfulv_20455</name>
</gene>
<dbReference type="EMBL" id="CP073720">
    <property type="protein sequence ID" value="UWP86481.1"/>
    <property type="molecule type" value="Genomic_DNA"/>
</dbReference>
<reference evidence="1" key="1">
    <citation type="submission" date="2021-04" db="EMBL/GenBank/DDBJ databases">
        <authorList>
            <person name="Hartkoorn R.C."/>
            <person name="Beaudoing E."/>
            <person name="Hot D."/>
        </authorList>
    </citation>
    <scope>NUCLEOTIDE SEQUENCE</scope>
    <source>
        <strain evidence="1">NRRL B-16292</strain>
    </source>
</reference>
<evidence type="ECO:0000313" key="2">
    <source>
        <dbReference type="Proteomes" id="UP001059617"/>
    </source>
</evidence>
<protein>
    <submittedName>
        <fullName evidence="1">Uncharacterized protein</fullName>
    </submittedName>
</protein>
<name>A0ABY5WB17_9ACTN</name>
<reference evidence="1" key="2">
    <citation type="submission" date="2022-09" db="EMBL/GenBank/DDBJ databases">
        <title>Biosynthetic gene clusters of Dactylosporangioum fulvum.</title>
        <authorList>
            <person name="Caradec T."/>
        </authorList>
    </citation>
    <scope>NUCLEOTIDE SEQUENCE</scope>
    <source>
        <strain evidence="1">NRRL B-16292</strain>
    </source>
</reference>
<dbReference type="Proteomes" id="UP001059617">
    <property type="component" value="Chromosome"/>
</dbReference>
<accession>A0ABY5WB17</accession>
<organism evidence="1 2">
    <name type="scientific">Dactylosporangium fulvum</name>
    <dbReference type="NCBI Taxonomy" id="53359"/>
    <lineage>
        <taxon>Bacteria</taxon>
        <taxon>Bacillati</taxon>
        <taxon>Actinomycetota</taxon>
        <taxon>Actinomycetes</taxon>
        <taxon>Micromonosporales</taxon>
        <taxon>Micromonosporaceae</taxon>
        <taxon>Dactylosporangium</taxon>
    </lineage>
</organism>
<sequence>MRVWLTTGTEIEQGLARLNPRLCYYVVLDVADAAVADAVLRRQPVDRLLLAGAAAGPSLLPLVRNALGDDRILKYLRGDFPPATAVPDVPVRLAEALRGLALGAPGDTVAHGLFPSTVTKLARLALTLRHEYPAEQVLAAAEHAYVSGRPYHAHDAVACALVHPDVDTTELVERYTKPGYDWRGWRSRRKTARIVAWARRHGYVAEPLRCECRHDRFAPPVYSWEAGRTLGNWIMIRPLLTLVARDPEQRCAVFRCIRCSRLWAEEVISMRHGDLYYGYPIAAADALAWLASKAAVKP</sequence>
<dbReference type="RefSeq" id="WP_259865696.1">
    <property type="nucleotide sequence ID" value="NZ_BAAAST010000003.1"/>
</dbReference>